<dbReference type="AlphaFoldDB" id="A0A8H6F744"/>
<evidence type="ECO:0000313" key="2">
    <source>
        <dbReference type="Proteomes" id="UP000593566"/>
    </source>
</evidence>
<dbReference type="InterPro" id="IPR002347">
    <property type="entry name" value="SDR_fam"/>
</dbReference>
<dbReference type="RefSeq" id="XP_037147272.1">
    <property type="nucleotide sequence ID" value="XM_037297147.1"/>
</dbReference>
<dbReference type="SUPFAM" id="SSF51735">
    <property type="entry name" value="NAD(P)-binding Rossmann-fold domains"/>
    <property type="match status" value="1"/>
</dbReference>
<evidence type="ECO:0000313" key="1">
    <source>
        <dbReference type="EMBL" id="KAF6217837.1"/>
    </source>
</evidence>
<name>A0A8H6F744_9LECA</name>
<reference evidence="1 2" key="1">
    <citation type="journal article" date="2020" name="Genomics">
        <title>Complete, high-quality genomes from long-read metagenomic sequencing of two wolf lichen thalli reveals enigmatic genome architecture.</title>
        <authorList>
            <person name="McKenzie S.K."/>
            <person name="Walston R.F."/>
            <person name="Allen J.L."/>
        </authorList>
    </citation>
    <scope>NUCLEOTIDE SEQUENCE [LARGE SCALE GENOMIC DNA]</scope>
    <source>
        <strain evidence="1">WasteWater1</strain>
    </source>
</reference>
<gene>
    <name evidence="1" type="ORF">HO133_006248</name>
</gene>
<dbReference type="InterPro" id="IPR036291">
    <property type="entry name" value="NAD(P)-bd_dom_sf"/>
</dbReference>
<dbReference type="EMBL" id="JACCJB010000024">
    <property type="protein sequence ID" value="KAF6217837.1"/>
    <property type="molecule type" value="Genomic_DNA"/>
</dbReference>
<organism evidence="1 2">
    <name type="scientific">Letharia lupina</name>
    <dbReference type="NCBI Taxonomy" id="560253"/>
    <lineage>
        <taxon>Eukaryota</taxon>
        <taxon>Fungi</taxon>
        <taxon>Dikarya</taxon>
        <taxon>Ascomycota</taxon>
        <taxon>Pezizomycotina</taxon>
        <taxon>Lecanoromycetes</taxon>
        <taxon>OSLEUM clade</taxon>
        <taxon>Lecanoromycetidae</taxon>
        <taxon>Lecanorales</taxon>
        <taxon>Lecanorineae</taxon>
        <taxon>Parmeliaceae</taxon>
        <taxon>Letharia</taxon>
    </lineage>
</organism>
<sequence>MSNPSSLKSEPDFEINVKGNLNVVTEYLRPETLIKEKKIITVSTTGAHQRIPGMASYGASKEALVHILMHLQEEHADKRVRITSYHPGAILTPGAKAYGFETYPIPWEDVNLPGQFALWLASKEADFLVGRFVYASSDVDELKARAEEFKNSNPLKIGVIGEPAAQANVTNTTT</sequence>
<dbReference type="Pfam" id="PF00106">
    <property type="entry name" value="adh_short"/>
    <property type="match status" value="1"/>
</dbReference>
<dbReference type="CDD" id="cd05233">
    <property type="entry name" value="SDR_c"/>
    <property type="match status" value="1"/>
</dbReference>
<keyword evidence="2" id="KW-1185">Reference proteome</keyword>
<dbReference type="Proteomes" id="UP000593566">
    <property type="component" value="Unassembled WGS sequence"/>
</dbReference>
<protein>
    <submittedName>
        <fullName evidence="1">Uncharacterized protein</fullName>
    </submittedName>
</protein>
<proteinExistence type="predicted"/>
<dbReference type="Gene3D" id="3.40.50.720">
    <property type="entry name" value="NAD(P)-binding Rossmann-like Domain"/>
    <property type="match status" value="1"/>
</dbReference>
<dbReference type="GeneID" id="59334649"/>
<accession>A0A8H6F744</accession>
<comment type="caution">
    <text evidence="1">The sequence shown here is derived from an EMBL/GenBank/DDBJ whole genome shotgun (WGS) entry which is preliminary data.</text>
</comment>